<organism evidence="2 3">
    <name type="scientific">Arthrobacter stackebrandtii</name>
    <dbReference type="NCBI Taxonomy" id="272161"/>
    <lineage>
        <taxon>Bacteria</taxon>
        <taxon>Bacillati</taxon>
        <taxon>Actinomycetota</taxon>
        <taxon>Actinomycetes</taxon>
        <taxon>Micrococcales</taxon>
        <taxon>Micrococcaceae</taxon>
        <taxon>Arthrobacter</taxon>
    </lineage>
</organism>
<comment type="caution">
    <text evidence="2">The sequence shown here is derived from an EMBL/GenBank/DDBJ whole genome shotgun (WGS) entry which is preliminary data.</text>
</comment>
<sequence length="127" mass="14178">MPKKYPAEVRDRAVRMVVDRLSEYPSVFAACKALAPKLDVGHESLRRWVLQAQTDAGEKDGPTTTDIDELKRLRAENRDLKEANEILKAASIFFARELCATRRCVSRGGERPSRLGRRSGPIKLGAA</sequence>
<protein>
    <submittedName>
        <fullName evidence="2">Transposase-like protein</fullName>
    </submittedName>
</protein>
<dbReference type="SUPFAM" id="SSF46689">
    <property type="entry name" value="Homeodomain-like"/>
    <property type="match status" value="1"/>
</dbReference>
<dbReference type="InterPro" id="IPR002514">
    <property type="entry name" value="Transposase_8"/>
</dbReference>
<evidence type="ECO:0000313" key="3">
    <source>
        <dbReference type="Proteomes" id="UP000711614"/>
    </source>
</evidence>
<accession>A0ABS4YRP1</accession>
<proteinExistence type="predicted"/>
<dbReference type="Pfam" id="PF01527">
    <property type="entry name" value="HTH_Tnp_1"/>
    <property type="match status" value="1"/>
</dbReference>
<dbReference type="RefSeq" id="WP_209676608.1">
    <property type="nucleotide sequence ID" value="NZ_JAGIOI010000001.1"/>
</dbReference>
<dbReference type="Gene3D" id="1.10.10.10">
    <property type="entry name" value="Winged helix-like DNA-binding domain superfamily/Winged helix DNA-binding domain"/>
    <property type="match status" value="1"/>
</dbReference>
<dbReference type="EMBL" id="JAGIOI010000001">
    <property type="protein sequence ID" value="MBP2411466.1"/>
    <property type="molecule type" value="Genomic_DNA"/>
</dbReference>
<reference evidence="2 3" key="1">
    <citation type="submission" date="2021-03" db="EMBL/GenBank/DDBJ databases">
        <title>Sequencing the genomes of 1000 actinobacteria strains.</title>
        <authorList>
            <person name="Klenk H.-P."/>
        </authorList>
    </citation>
    <scope>NUCLEOTIDE SEQUENCE [LARGE SCALE GENOMIC DNA]</scope>
    <source>
        <strain evidence="2 3">DSM 16005</strain>
    </source>
</reference>
<evidence type="ECO:0000313" key="2">
    <source>
        <dbReference type="EMBL" id="MBP2411466.1"/>
    </source>
</evidence>
<dbReference type="InterPro" id="IPR009057">
    <property type="entry name" value="Homeodomain-like_sf"/>
</dbReference>
<feature type="region of interest" description="Disordered" evidence="1">
    <location>
        <begin position="106"/>
        <end position="127"/>
    </location>
</feature>
<keyword evidence="3" id="KW-1185">Reference proteome</keyword>
<dbReference type="Proteomes" id="UP000711614">
    <property type="component" value="Unassembled WGS sequence"/>
</dbReference>
<dbReference type="InterPro" id="IPR036388">
    <property type="entry name" value="WH-like_DNA-bd_sf"/>
</dbReference>
<name>A0ABS4YRP1_9MICC</name>
<evidence type="ECO:0000256" key="1">
    <source>
        <dbReference type="SAM" id="MobiDB-lite"/>
    </source>
</evidence>
<gene>
    <name evidence="2" type="ORF">JOF48_000265</name>
</gene>